<dbReference type="Proteomes" id="UP000438429">
    <property type="component" value="Unassembled WGS sequence"/>
</dbReference>
<dbReference type="EMBL" id="VEVO01000014">
    <property type="protein sequence ID" value="KAF0031489.1"/>
    <property type="molecule type" value="Genomic_DNA"/>
</dbReference>
<keyword evidence="1" id="KW-0812">Transmembrane</keyword>
<proteinExistence type="predicted"/>
<keyword evidence="1" id="KW-0472">Membrane</keyword>
<evidence type="ECO:0000313" key="2">
    <source>
        <dbReference type="EMBL" id="KAF0031489.1"/>
    </source>
</evidence>
<evidence type="ECO:0000256" key="1">
    <source>
        <dbReference type="SAM" id="Phobius"/>
    </source>
</evidence>
<dbReference type="AlphaFoldDB" id="A0A6A4SG71"/>
<name>A0A6A4SG71_SCOMX</name>
<gene>
    <name evidence="2" type="ORF">F2P81_016044</name>
</gene>
<organism evidence="2 3">
    <name type="scientific">Scophthalmus maximus</name>
    <name type="common">Turbot</name>
    <name type="synonym">Psetta maxima</name>
    <dbReference type="NCBI Taxonomy" id="52904"/>
    <lineage>
        <taxon>Eukaryota</taxon>
        <taxon>Metazoa</taxon>
        <taxon>Chordata</taxon>
        <taxon>Craniata</taxon>
        <taxon>Vertebrata</taxon>
        <taxon>Euteleostomi</taxon>
        <taxon>Actinopterygii</taxon>
        <taxon>Neopterygii</taxon>
        <taxon>Teleostei</taxon>
        <taxon>Neoteleostei</taxon>
        <taxon>Acanthomorphata</taxon>
        <taxon>Carangaria</taxon>
        <taxon>Pleuronectiformes</taxon>
        <taxon>Pleuronectoidei</taxon>
        <taxon>Scophthalmidae</taxon>
        <taxon>Scophthalmus</taxon>
    </lineage>
</organism>
<comment type="caution">
    <text evidence="2">The sequence shown here is derived from an EMBL/GenBank/DDBJ whole genome shotgun (WGS) entry which is preliminary data.</text>
</comment>
<reference evidence="2 3" key="1">
    <citation type="submission" date="2019-06" db="EMBL/GenBank/DDBJ databases">
        <title>Draft genomes of female and male turbot (Scophthalmus maximus).</title>
        <authorList>
            <person name="Xu H."/>
            <person name="Xu X.-W."/>
            <person name="Shao C."/>
            <person name="Chen S."/>
        </authorList>
    </citation>
    <scope>NUCLEOTIDE SEQUENCE [LARGE SCALE GENOMIC DNA]</scope>
    <source>
        <strain evidence="2">Ysfricsl-2016a</strain>
        <tissue evidence="2">Blood</tissue>
    </source>
</reference>
<accession>A0A6A4SG71</accession>
<protein>
    <submittedName>
        <fullName evidence="2">Uncharacterized protein</fullName>
    </submittedName>
</protein>
<keyword evidence="1" id="KW-1133">Transmembrane helix</keyword>
<evidence type="ECO:0000313" key="3">
    <source>
        <dbReference type="Proteomes" id="UP000438429"/>
    </source>
</evidence>
<sequence>MHSSLRGIGQRYTHGKRGRQVAQSIWSGLLFSDDMRIHAAITDRIRVIMFDVKPLIVPTAITVILFVGHLFYSSGKKRLIRMDVETIIWVFSVTFSGVAKVLPCDSGGPAYSSSPAGLRLFLLALDRLKASVRIPKQLRDGAANKEDYYLSLKTRTAISGGVSLNDLPHFELLVPRRRPFIPHPRGGPESGTEGRRVSRAFDRLGTKSIAH</sequence>
<feature type="transmembrane region" description="Helical" evidence="1">
    <location>
        <begin position="55"/>
        <end position="72"/>
    </location>
</feature>